<reference evidence="6 7" key="1">
    <citation type="submission" date="2019-03" db="EMBL/GenBank/DDBJ databases">
        <authorList>
            <person name="Kim H."/>
            <person name="Yu S.-M."/>
        </authorList>
    </citation>
    <scope>NUCLEOTIDE SEQUENCE [LARGE SCALE GENOMIC DNA]</scope>
    <source>
        <strain evidence="6 7">NBC122</strain>
    </source>
</reference>
<dbReference type="EC" id="1.14.13.9" evidence="6"/>
<evidence type="ECO:0000313" key="6">
    <source>
        <dbReference type="EMBL" id="QBO58503.1"/>
    </source>
</evidence>
<feature type="domain" description="FAD-binding" evidence="5">
    <location>
        <begin position="83"/>
        <end position="419"/>
    </location>
</feature>
<dbReference type="AlphaFoldDB" id="A0A4P6ZFU9"/>
<dbReference type="RefSeq" id="WP_133439925.1">
    <property type="nucleotide sequence ID" value="NZ_CP037954.1"/>
</dbReference>
<dbReference type="Pfam" id="PF01494">
    <property type="entry name" value="FAD_binding_3"/>
    <property type="match status" value="1"/>
</dbReference>
<keyword evidence="4 6" id="KW-0503">Monooxygenase</keyword>
<dbReference type="GO" id="GO:0071949">
    <property type="term" value="F:FAD binding"/>
    <property type="evidence" value="ECO:0007669"/>
    <property type="project" value="InterPro"/>
</dbReference>
<gene>
    <name evidence="6" type="primary">kmo</name>
    <name evidence="6" type="ORF">NBC122_01688</name>
</gene>
<evidence type="ECO:0000256" key="4">
    <source>
        <dbReference type="ARBA" id="ARBA00023033"/>
    </source>
</evidence>
<dbReference type="EMBL" id="CP037954">
    <property type="protein sequence ID" value="QBO58503.1"/>
    <property type="molecule type" value="Genomic_DNA"/>
</dbReference>
<evidence type="ECO:0000256" key="2">
    <source>
        <dbReference type="ARBA" id="ARBA00022827"/>
    </source>
</evidence>
<dbReference type="GO" id="GO:0004502">
    <property type="term" value="F:kynurenine 3-monooxygenase activity"/>
    <property type="evidence" value="ECO:0007669"/>
    <property type="project" value="UniProtKB-EC"/>
</dbReference>
<dbReference type="KEGG" id="csal:NBC122_01688"/>
<dbReference type="Proteomes" id="UP000294419">
    <property type="component" value="Chromosome"/>
</dbReference>
<dbReference type="InterPro" id="IPR036188">
    <property type="entry name" value="FAD/NAD-bd_sf"/>
</dbReference>
<sequence>MEKEKISFTVCPECKASGKLKRRIKKSIRLRYQSELENFKKNNSGEIPPVRPEASLYICPNCSGSGIIPSEHFPVPDIENYPHVAIIGGGIGGVALAVACLHRGIPFTLYERDKSFDERSQGYGLTLQQASKAIEGFGIFNLEKGVVSTRHLVHTPEGKIVGEWGMRKWLETDANAKTSPKRTNIHIARQSLRLALLGQLGGKKMIQWNHQLLGFKENKEGGIDLHFQVGGKTETAKAGLLVGADGIRSVVRNLLIGEEISPLRYLDCIVILGICPLSALENIESSLLDSATVFQTANGNERIYMMPYDSDSVMWQLSFPMPENEAKELSAKGPQALKAEALRRTQWHAPIPQIVAATSETQISGYPVYDRALLTPELLQKAGNATLIGDAAHPMSPFKGQGANQALLDALSLAREIFKNCKPSSHWREKGIRETALAKYETEMLTRSATKVEDSAAAAQFLHSEIALYEGDEPRGRVLKRGDL</sequence>
<accession>A0A4P6ZFU9</accession>
<dbReference type="OrthoDB" id="9782160at2"/>
<dbReference type="InterPro" id="IPR002938">
    <property type="entry name" value="FAD-bd"/>
</dbReference>
<evidence type="ECO:0000259" key="5">
    <source>
        <dbReference type="Pfam" id="PF01494"/>
    </source>
</evidence>
<evidence type="ECO:0000256" key="3">
    <source>
        <dbReference type="ARBA" id="ARBA00023002"/>
    </source>
</evidence>
<dbReference type="PRINTS" id="PR00420">
    <property type="entry name" value="RNGMNOXGNASE"/>
</dbReference>
<keyword evidence="7" id="KW-1185">Reference proteome</keyword>
<dbReference type="SUPFAM" id="SSF51905">
    <property type="entry name" value="FAD/NAD(P)-binding domain"/>
    <property type="match status" value="1"/>
</dbReference>
<keyword evidence="3 6" id="KW-0560">Oxidoreductase</keyword>
<name>A0A4P6ZFU9_9FLAO</name>
<organism evidence="6 7">
    <name type="scientific">Chryseobacterium salivictor</name>
    <dbReference type="NCBI Taxonomy" id="2547600"/>
    <lineage>
        <taxon>Bacteria</taxon>
        <taxon>Pseudomonadati</taxon>
        <taxon>Bacteroidota</taxon>
        <taxon>Flavobacteriia</taxon>
        <taxon>Flavobacteriales</taxon>
        <taxon>Weeksellaceae</taxon>
        <taxon>Chryseobacterium group</taxon>
        <taxon>Chryseobacterium</taxon>
    </lineage>
</organism>
<dbReference type="PANTHER" id="PTHR46972">
    <property type="entry name" value="MONOOXYGENASE ASQM-RELATED"/>
    <property type="match status" value="1"/>
</dbReference>
<keyword evidence="2" id="KW-0274">FAD</keyword>
<protein>
    <submittedName>
        <fullName evidence="6">Kynurenine 3-monooxygenase</fullName>
        <ecNumber evidence="6">1.14.13.9</ecNumber>
    </submittedName>
</protein>
<dbReference type="PANTHER" id="PTHR46972:SF1">
    <property type="entry name" value="FAD DEPENDENT OXIDOREDUCTASE DOMAIN-CONTAINING PROTEIN"/>
    <property type="match status" value="1"/>
</dbReference>
<keyword evidence="1" id="KW-0285">Flavoprotein</keyword>
<dbReference type="Gene3D" id="3.50.50.60">
    <property type="entry name" value="FAD/NAD(P)-binding domain"/>
    <property type="match status" value="1"/>
</dbReference>
<evidence type="ECO:0000313" key="7">
    <source>
        <dbReference type="Proteomes" id="UP000294419"/>
    </source>
</evidence>
<proteinExistence type="predicted"/>
<evidence type="ECO:0000256" key="1">
    <source>
        <dbReference type="ARBA" id="ARBA00022630"/>
    </source>
</evidence>